<proteinExistence type="predicted"/>
<name>A0A6A6RD91_9PEZI</name>
<feature type="compositionally biased region" description="Polar residues" evidence="1">
    <location>
        <begin position="41"/>
        <end position="52"/>
    </location>
</feature>
<organism evidence="2 3">
    <name type="scientific">Lophium mytilinum</name>
    <dbReference type="NCBI Taxonomy" id="390894"/>
    <lineage>
        <taxon>Eukaryota</taxon>
        <taxon>Fungi</taxon>
        <taxon>Dikarya</taxon>
        <taxon>Ascomycota</taxon>
        <taxon>Pezizomycotina</taxon>
        <taxon>Dothideomycetes</taxon>
        <taxon>Pleosporomycetidae</taxon>
        <taxon>Mytilinidiales</taxon>
        <taxon>Mytilinidiaceae</taxon>
        <taxon>Lophium</taxon>
    </lineage>
</organism>
<evidence type="ECO:0000256" key="1">
    <source>
        <dbReference type="SAM" id="MobiDB-lite"/>
    </source>
</evidence>
<reference evidence="2" key="1">
    <citation type="journal article" date="2020" name="Stud. Mycol.">
        <title>101 Dothideomycetes genomes: a test case for predicting lifestyles and emergence of pathogens.</title>
        <authorList>
            <person name="Haridas S."/>
            <person name="Albert R."/>
            <person name="Binder M."/>
            <person name="Bloem J."/>
            <person name="Labutti K."/>
            <person name="Salamov A."/>
            <person name="Andreopoulos B."/>
            <person name="Baker S."/>
            <person name="Barry K."/>
            <person name="Bills G."/>
            <person name="Bluhm B."/>
            <person name="Cannon C."/>
            <person name="Castanera R."/>
            <person name="Culley D."/>
            <person name="Daum C."/>
            <person name="Ezra D."/>
            <person name="Gonzalez J."/>
            <person name="Henrissat B."/>
            <person name="Kuo A."/>
            <person name="Liang C."/>
            <person name="Lipzen A."/>
            <person name="Lutzoni F."/>
            <person name="Magnuson J."/>
            <person name="Mondo S."/>
            <person name="Nolan M."/>
            <person name="Ohm R."/>
            <person name="Pangilinan J."/>
            <person name="Park H.-J."/>
            <person name="Ramirez L."/>
            <person name="Alfaro M."/>
            <person name="Sun H."/>
            <person name="Tritt A."/>
            <person name="Yoshinaga Y."/>
            <person name="Zwiers L.-H."/>
            <person name="Turgeon B."/>
            <person name="Goodwin S."/>
            <person name="Spatafora J."/>
            <person name="Crous P."/>
            <person name="Grigoriev I."/>
        </authorList>
    </citation>
    <scope>NUCLEOTIDE SEQUENCE</scope>
    <source>
        <strain evidence="2">CBS 269.34</strain>
    </source>
</reference>
<keyword evidence="3" id="KW-1185">Reference proteome</keyword>
<evidence type="ECO:0000313" key="3">
    <source>
        <dbReference type="Proteomes" id="UP000799750"/>
    </source>
</evidence>
<feature type="region of interest" description="Disordered" evidence="1">
    <location>
        <begin position="41"/>
        <end position="105"/>
    </location>
</feature>
<feature type="compositionally biased region" description="Low complexity" evidence="1">
    <location>
        <begin position="96"/>
        <end position="105"/>
    </location>
</feature>
<dbReference type="AlphaFoldDB" id="A0A6A6RD91"/>
<evidence type="ECO:0000313" key="2">
    <source>
        <dbReference type="EMBL" id="KAF2501397.1"/>
    </source>
</evidence>
<sequence length="105" mass="11240">MPKLQASLLLRALKLLSPHKATTSPSAPTALKQPAMQCTSLSATLTTNTPAHTQPHDKETRLPSDTSTYKKFPVTPSLHRTSEPWVQSRAHNQGHPGPVSSGPGV</sequence>
<dbReference type="EMBL" id="MU004182">
    <property type="protein sequence ID" value="KAF2501397.1"/>
    <property type="molecule type" value="Genomic_DNA"/>
</dbReference>
<gene>
    <name evidence="2" type="ORF">BU16DRAFT_555885</name>
</gene>
<dbReference type="Proteomes" id="UP000799750">
    <property type="component" value="Unassembled WGS sequence"/>
</dbReference>
<accession>A0A6A6RD91</accession>
<protein>
    <submittedName>
        <fullName evidence="2">Uncharacterized protein</fullName>
    </submittedName>
</protein>